<reference evidence="3 4" key="1">
    <citation type="submission" date="2014-05" db="EMBL/GenBank/DDBJ databases">
        <title>De novo Genome Sequence of Spirocheata sp.</title>
        <authorList>
            <person name="Shivani Y."/>
            <person name="Subhash Y."/>
            <person name="Tushar L."/>
            <person name="Sasikala C."/>
            <person name="Ramana C.V."/>
        </authorList>
    </citation>
    <scope>NUCLEOTIDE SEQUENCE [LARGE SCALE GENOMIC DNA]</scope>
    <source>
        <strain evidence="3 4">JC230</strain>
    </source>
</reference>
<evidence type="ECO:0000313" key="4">
    <source>
        <dbReference type="Proteomes" id="UP000029692"/>
    </source>
</evidence>
<dbReference type="Proteomes" id="UP000029692">
    <property type="component" value="Unassembled WGS sequence"/>
</dbReference>
<comment type="caution">
    <text evidence="3">The sequence shown here is derived from an EMBL/GenBank/DDBJ whole genome shotgun (WGS) entry which is preliminary data.</text>
</comment>
<dbReference type="Pfam" id="PF07726">
    <property type="entry name" value="AAA_3"/>
    <property type="match status" value="1"/>
</dbReference>
<accession>A0A098QVS7</accession>
<name>A0A098QVS7_9SPIO</name>
<evidence type="ECO:0000313" key="3">
    <source>
        <dbReference type="EMBL" id="KGE71945.1"/>
    </source>
</evidence>
<dbReference type="InterPro" id="IPR050764">
    <property type="entry name" value="CbbQ/NirQ/NorQ/GpvN"/>
</dbReference>
<dbReference type="PANTHER" id="PTHR42759:SF5">
    <property type="entry name" value="METHANOL DEHYDROGENASE REGULATOR"/>
    <property type="match status" value="1"/>
</dbReference>
<feature type="domain" description="ChlI/MoxR AAA lid" evidence="2">
    <location>
        <begin position="232"/>
        <end position="303"/>
    </location>
</feature>
<dbReference type="EMBL" id="JNUP01000064">
    <property type="protein sequence ID" value="KGE71945.1"/>
    <property type="molecule type" value="Genomic_DNA"/>
</dbReference>
<sequence>MAQTQEWAAKITAEVEKVFLGKPQVVEHMLVALLLGGHILLEDLPGTGKTILARALSTSMGGRFSRIQGTPDLLPTDVLGVSIYNPQEGNFRFRRGPILSHVVLVDEINRATPRTQSALLEAMAEGQISVDGHTLTLPKPFFLIATENPIDFEGTFPLPEAQKDRFLMTLSLGYPHRDIEKEVVLRQRRTGHPIEDLAPVTSPEEVADIQGILHHVYMDPSILDYIVTLVESSRNHPSIRIGVSPRGTLALSKAAQALAALRGRHYVIPDDVKELVQPVFLQRIIVKPESQIRGTTPEQLITELIEATEVPLVSEPKEG</sequence>
<dbReference type="Gene3D" id="3.40.50.300">
    <property type="entry name" value="P-loop containing nucleotide triphosphate hydrolases"/>
    <property type="match status" value="1"/>
</dbReference>
<dbReference type="InterPro" id="IPR011703">
    <property type="entry name" value="ATPase_AAA-3"/>
</dbReference>
<dbReference type="InterPro" id="IPR027417">
    <property type="entry name" value="P-loop_NTPase"/>
</dbReference>
<dbReference type="SUPFAM" id="SSF52540">
    <property type="entry name" value="P-loop containing nucleoside triphosphate hydrolases"/>
    <property type="match status" value="1"/>
</dbReference>
<proteinExistence type="predicted"/>
<dbReference type="GO" id="GO:0016887">
    <property type="term" value="F:ATP hydrolysis activity"/>
    <property type="evidence" value="ECO:0007669"/>
    <property type="project" value="InterPro"/>
</dbReference>
<dbReference type="PANTHER" id="PTHR42759">
    <property type="entry name" value="MOXR FAMILY PROTEIN"/>
    <property type="match status" value="1"/>
</dbReference>
<feature type="domain" description="ATPase AAA-3" evidence="1">
    <location>
        <begin position="38"/>
        <end position="168"/>
    </location>
</feature>
<evidence type="ECO:0000259" key="1">
    <source>
        <dbReference type="Pfam" id="PF07726"/>
    </source>
</evidence>
<dbReference type="Gene3D" id="1.10.8.80">
    <property type="entry name" value="Magnesium chelatase subunit I, C-Terminal domain"/>
    <property type="match status" value="1"/>
</dbReference>
<keyword evidence="4" id="KW-1185">Reference proteome</keyword>
<protein>
    <submittedName>
        <fullName evidence="3">ATPase AAA</fullName>
    </submittedName>
</protein>
<dbReference type="InterPro" id="IPR041628">
    <property type="entry name" value="ChlI/MoxR_AAA_lid"/>
</dbReference>
<gene>
    <name evidence="3" type="ORF">DC28_09115</name>
</gene>
<evidence type="ECO:0000259" key="2">
    <source>
        <dbReference type="Pfam" id="PF17863"/>
    </source>
</evidence>
<dbReference type="PIRSF" id="PIRSF002849">
    <property type="entry name" value="AAA_ATPase_chaperone_MoxR_prd"/>
    <property type="match status" value="1"/>
</dbReference>
<dbReference type="STRING" id="1480694.DC28_09115"/>
<dbReference type="Pfam" id="PF17863">
    <property type="entry name" value="AAA_lid_2"/>
    <property type="match status" value="1"/>
</dbReference>
<dbReference type="AlphaFoldDB" id="A0A098QVS7"/>
<dbReference type="eggNOG" id="COG0714">
    <property type="taxonomic scope" value="Bacteria"/>
</dbReference>
<organism evidence="3 4">
    <name type="scientific">Spirochaeta lutea</name>
    <dbReference type="NCBI Taxonomy" id="1480694"/>
    <lineage>
        <taxon>Bacteria</taxon>
        <taxon>Pseudomonadati</taxon>
        <taxon>Spirochaetota</taxon>
        <taxon>Spirochaetia</taxon>
        <taxon>Spirochaetales</taxon>
        <taxon>Spirochaetaceae</taxon>
        <taxon>Spirochaeta</taxon>
    </lineage>
</organism>
<dbReference type="GO" id="GO:0005524">
    <property type="term" value="F:ATP binding"/>
    <property type="evidence" value="ECO:0007669"/>
    <property type="project" value="InterPro"/>
</dbReference>